<evidence type="ECO:0000259" key="4">
    <source>
        <dbReference type="PROSITE" id="PS50043"/>
    </source>
</evidence>
<dbReference type="PANTHER" id="PTHR44688:SF16">
    <property type="entry name" value="DNA-BINDING TRANSCRIPTIONAL ACTIVATOR DEVR_DOSR"/>
    <property type="match status" value="1"/>
</dbReference>
<evidence type="ECO:0000256" key="1">
    <source>
        <dbReference type="ARBA" id="ARBA00023015"/>
    </source>
</evidence>
<comment type="caution">
    <text evidence="5">The sequence shown here is derived from an EMBL/GenBank/DDBJ whole genome shotgun (WGS) entry which is preliminary data.</text>
</comment>
<gene>
    <name evidence="5" type="ORF">JF625_13965</name>
</gene>
<dbReference type="PANTHER" id="PTHR44688">
    <property type="entry name" value="DNA-BINDING TRANSCRIPTIONAL ACTIVATOR DEVR_DOSR"/>
    <property type="match status" value="1"/>
</dbReference>
<name>A0A952KL28_9PROT</name>
<proteinExistence type="predicted"/>
<keyword evidence="3" id="KW-0804">Transcription</keyword>
<sequence length="196" mass="20261">MSEGAVPTADERAIADVIGAFYAAALGDEMWSAALSRLASLLGGEGATLTRIEAPAASTAAPDGMLVWAEADAAGLVTEIAISRPSGRSRWGEADIALLRYLGPHLGRALQLDRGFAAGTAGPERPAPTVPRLLSQRERDCLAWVARGATSKHAARQLNLSSHTVDEHVRSAMTKLGVSKRTEAAALAVAGGLIAT</sequence>
<dbReference type="Gene3D" id="1.10.10.10">
    <property type="entry name" value="Winged helix-like DNA-binding domain superfamily/Winged helix DNA-binding domain"/>
    <property type="match status" value="1"/>
</dbReference>
<dbReference type="InterPro" id="IPR036388">
    <property type="entry name" value="WH-like_DNA-bd_sf"/>
</dbReference>
<evidence type="ECO:0000313" key="5">
    <source>
        <dbReference type="EMBL" id="MBW8726249.1"/>
    </source>
</evidence>
<evidence type="ECO:0000256" key="2">
    <source>
        <dbReference type="ARBA" id="ARBA00023125"/>
    </source>
</evidence>
<dbReference type="GO" id="GO:0006355">
    <property type="term" value="P:regulation of DNA-templated transcription"/>
    <property type="evidence" value="ECO:0007669"/>
    <property type="project" value="InterPro"/>
</dbReference>
<dbReference type="PRINTS" id="PR00038">
    <property type="entry name" value="HTHLUXR"/>
</dbReference>
<dbReference type="Proteomes" id="UP000700706">
    <property type="component" value="Unassembled WGS sequence"/>
</dbReference>
<organism evidence="5 6">
    <name type="scientific">Inquilinus limosus</name>
    <dbReference type="NCBI Taxonomy" id="171674"/>
    <lineage>
        <taxon>Bacteria</taxon>
        <taxon>Pseudomonadati</taxon>
        <taxon>Pseudomonadota</taxon>
        <taxon>Alphaproteobacteria</taxon>
        <taxon>Rhodospirillales</taxon>
        <taxon>Rhodospirillaceae</taxon>
        <taxon>Inquilinus</taxon>
    </lineage>
</organism>
<dbReference type="InterPro" id="IPR000792">
    <property type="entry name" value="Tscrpt_reg_LuxR_C"/>
</dbReference>
<keyword evidence="1" id="KW-0805">Transcription regulation</keyword>
<protein>
    <submittedName>
        <fullName evidence="5">Helix-turn-helix transcriptional regulator</fullName>
    </submittedName>
</protein>
<dbReference type="EMBL" id="JAEKLZ010000204">
    <property type="protein sequence ID" value="MBW8726249.1"/>
    <property type="molecule type" value="Genomic_DNA"/>
</dbReference>
<dbReference type="PROSITE" id="PS50043">
    <property type="entry name" value="HTH_LUXR_2"/>
    <property type="match status" value="1"/>
</dbReference>
<reference evidence="5" key="1">
    <citation type="submission" date="2020-06" db="EMBL/GenBank/DDBJ databases">
        <title>Stable isotope informed genome-resolved metagenomics uncovers potential trophic interactions in rhizosphere soil.</title>
        <authorList>
            <person name="Starr E.P."/>
            <person name="Shi S."/>
            <person name="Blazewicz S.J."/>
            <person name="Koch B.J."/>
            <person name="Probst A.J."/>
            <person name="Hungate B.A."/>
            <person name="Pett-Ridge J."/>
            <person name="Firestone M.K."/>
            <person name="Banfield J.F."/>
        </authorList>
    </citation>
    <scope>NUCLEOTIDE SEQUENCE</scope>
    <source>
        <strain evidence="5">YM_69_17</strain>
    </source>
</reference>
<dbReference type="AlphaFoldDB" id="A0A952KL28"/>
<keyword evidence="2" id="KW-0238">DNA-binding</keyword>
<dbReference type="InterPro" id="IPR016032">
    <property type="entry name" value="Sig_transdc_resp-reg_C-effctor"/>
</dbReference>
<dbReference type="GO" id="GO:0003677">
    <property type="term" value="F:DNA binding"/>
    <property type="evidence" value="ECO:0007669"/>
    <property type="project" value="UniProtKB-KW"/>
</dbReference>
<dbReference type="CDD" id="cd06170">
    <property type="entry name" value="LuxR_C_like"/>
    <property type="match status" value="1"/>
</dbReference>
<accession>A0A952KL28</accession>
<feature type="domain" description="HTH luxR-type" evidence="4">
    <location>
        <begin position="127"/>
        <end position="192"/>
    </location>
</feature>
<evidence type="ECO:0000313" key="6">
    <source>
        <dbReference type="Proteomes" id="UP000700706"/>
    </source>
</evidence>
<dbReference type="SMART" id="SM00421">
    <property type="entry name" value="HTH_LUXR"/>
    <property type="match status" value="1"/>
</dbReference>
<dbReference type="Pfam" id="PF00196">
    <property type="entry name" value="GerE"/>
    <property type="match status" value="1"/>
</dbReference>
<evidence type="ECO:0000256" key="3">
    <source>
        <dbReference type="ARBA" id="ARBA00023163"/>
    </source>
</evidence>
<dbReference type="SUPFAM" id="SSF46894">
    <property type="entry name" value="C-terminal effector domain of the bipartite response regulators"/>
    <property type="match status" value="1"/>
</dbReference>